<dbReference type="RefSeq" id="WP_139096731.1">
    <property type="nucleotide sequence ID" value="NZ_VDFW01000008.1"/>
</dbReference>
<evidence type="ECO:0000313" key="3">
    <source>
        <dbReference type="EMBL" id="TNC26442.1"/>
    </source>
</evidence>
<evidence type="ECO:0000313" key="4">
    <source>
        <dbReference type="Proteomes" id="UP000305546"/>
    </source>
</evidence>
<dbReference type="InterPro" id="IPR015942">
    <property type="entry name" value="Asp/Glu/hydantoin_racemase"/>
</dbReference>
<dbReference type="InterPro" id="IPR001920">
    <property type="entry name" value="Asp/Glu_race"/>
</dbReference>
<dbReference type="PANTHER" id="PTHR21198:SF7">
    <property type="entry name" value="ASPARTATE-GLUTAMATE RACEMASE FAMILY"/>
    <property type="match status" value="1"/>
</dbReference>
<dbReference type="EMBL" id="VDFW01000008">
    <property type="protein sequence ID" value="TNC26442.1"/>
    <property type="molecule type" value="Genomic_DNA"/>
</dbReference>
<dbReference type="Pfam" id="PF01177">
    <property type="entry name" value="Asp_Glu_race"/>
    <property type="match status" value="1"/>
</dbReference>
<dbReference type="OrthoDB" id="9803739at2"/>
<dbReference type="SUPFAM" id="SSF53681">
    <property type="entry name" value="Aspartate/glutamate racemase"/>
    <property type="match status" value="2"/>
</dbReference>
<dbReference type="Proteomes" id="UP000305546">
    <property type="component" value="Unassembled WGS sequence"/>
</dbReference>
<dbReference type="PANTHER" id="PTHR21198">
    <property type="entry name" value="GLUTAMATE RACEMASE"/>
    <property type="match status" value="1"/>
</dbReference>
<evidence type="ECO:0000256" key="1">
    <source>
        <dbReference type="ARBA" id="ARBA00007847"/>
    </source>
</evidence>
<dbReference type="AlphaFoldDB" id="A0A5C4M1B7"/>
<organism evidence="3 4">
    <name type="scientific">Amycolatopsis alkalitolerans</name>
    <dbReference type="NCBI Taxonomy" id="2547244"/>
    <lineage>
        <taxon>Bacteria</taxon>
        <taxon>Bacillati</taxon>
        <taxon>Actinomycetota</taxon>
        <taxon>Actinomycetes</taxon>
        <taxon>Pseudonocardiales</taxon>
        <taxon>Pseudonocardiaceae</taxon>
        <taxon>Amycolatopsis</taxon>
    </lineage>
</organism>
<sequence length="242" mass="25203">MTARADHLVGVLGGMGPAATADFYARLIQHTPASRDQEHLRVVIWADPTVPDRVSAVLEGTDGPYPAMLAGARRLCELGVTVAAMPCNTAHVFLPRLVADTGLPFVDMIEETVGALTRAGTAPRAVGLLGTRGIVHSRLYQDRLRAAGIRPVEPGPEVQAEVDAAIRAVKRGELATAGDHAVAAVRRLAGGTVDAVVLACTELPVALRDSDRAGLPLLVDPTEQLAVAVVTTCLGAEAHRAG</sequence>
<dbReference type="InterPro" id="IPR004380">
    <property type="entry name" value="Asp_race"/>
</dbReference>
<comment type="caution">
    <text evidence="3">The sequence shown here is derived from an EMBL/GenBank/DDBJ whole genome shotgun (WGS) entry which is preliminary data.</text>
</comment>
<gene>
    <name evidence="3" type="ORF">FG385_11850</name>
</gene>
<dbReference type="NCBIfam" id="TIGR00035">
    <property type="entry name" value="asp_race"/>
    <property type="match status" value="1"/>
</dbReference>
<comment type="similarity">
    <text evidence="1">Belongs to the aspartate/glutamate racemases family.</text>
</comment>
<dbReference type="GO" id="GO:0047661">
    <property type="term" value="F:amino-acid racemase activity"/>
    <property type="evidence" value="ECO:0007669"/>
    <property type="project" value="InterPro"/>
</dbReference>
<name>A0A5C4M1B7_9PSEU</name>
<proteinExistence type="inferred from homology"/>
<reference evidence="3 4" key="1">
    <citation type="submission" date="2019-06" db="EMBL/GenBank/DDBJ databases">
        <title>Amycolatopsis alkalitolerans sp. nov., isolated from Gastrodia elata Blume.</title>
        <authorList>
            <person name="Narsing Rao M.P."/>
            <person name="Li W.J."/>
        </authorList>
    </citation>
    <scope>NUCLEOTIDE SEQUENCE [LARGE SCALE GENOMIC DNA]</scope>
    <source>
        <strain evidence="3 4">SYSUP0005</strain>
    </source>
</reference>
<evidence type="ECO:0000256" key="2">
    <source>
        <dbReference type="ARBA" id="ARBA00023235"/>
    </source>
</evidence>
<accession>A0A5C4M1B7</accession>
<dbReference type="Gene3D" id="3.40.50.1860">
    <property type="match status" value="2"/>
</dbReference>
<keyword evidence="2" id="KW-0413">Isomerase</keyword>
<keyword evidence="4" id="KW-1185">Reference proteome</keyword>
<protein>
    <submittedName>
        <fullName evidence="3">Aspartate/glutamate racemase family protein</fullName>
    </submittedName>
</protein>